<gene>
    <name evidence="2" type="ORF">SPRG_05808</name>
</gene>
<reference evidence="2 3" key="1">
    <citation type="journal article" date="2013" name="PLoS Genet.">
        <title>Distinctive expansion of potential virulence genes in the genome of the oomycete fish pathogen Saprolegnia parasitica.</title>
        <authorList>
            <person name="Jiang R.H."/>
            <person name="de Bruijn I."/>
            <person name="Haas B.J."/>
            <person name="Belmonte R."/>
            <person name="Lobach L."/>
            <person name="Christie J."/>
            <person name="van den Ackerveken G."/>
            <person name="Bottin A."/>
            <person name="Bulone V."/>
            <person name="Diaz-Moreno S.M."/>
            <person name="Dumas B."/>
            <person name="Fan L."/>
            <person name="Gaulin E."/>
            <person name="Govers F."/>
            <person name="Grenville-Briggs L.J."/>
            <person name="Horner N.R."/>
            <person name="Levin J.Z."/>
            <person name="Mammella M."/>
            <person name="Meijer H.J."/>
            <person name="Morris P."/>
            <person name="Nusbaum C."/>
            <person name="Oome S."/>
            <person name="Phillips A.J."/>
            <person name="van Rooyen D."/>
            <person name="Rzeszutek E."/>
            <person name="Saraiva M."/>
            <person name="Secombes C.J."/>
            <person name="Seidl M.F."/>
            <person name="Snel B."/>
            <person name="Stassen J.H."/>
            <person name="Sykes S."/>
            <person name="Tripathy S."/>
            <person name="van den Berg H."/>
            <person name="Vega-Arreguin J.C."/>
            <person name="Wawra S."/>
            <person name="Young S.K."/>
            <person name="Zeng Q."/>
            <person name="Dieguez-Uribeondo J."/>
            <person name="Russ C."/>
            <person name="Tyler B.M."/>
            <person name="van West P."/>
        </authorList>
    </citation>
    <scope>NUCLEOTIDE SEQUENCE [LARGE SCALE GENOMIC DNA]</scope>
    <source>
        <strain evidence="2 3">CBS 223.65</strain>
    </source>
</reference>
<proteinExistence type="predicted"/>
<feature type="chain" id="PRO_5001634545" description="Secreted protein" evidence="1">
    <location>
        <begin position="17"/>
        <end position="451"/>
    </location>
</feature>
<dbReference type="KEGG" id="spar:SPRG_05808"/>
<dbReference type="RefSeq" id="XP_012200476.1">
    <property type="nucleotide sequence ID" value="XM_012345086.1"/>
</dbReference>
<evidence type="ECO:0000256" key="1">
    <source>
        <dbReference type="SAM" id="SignalP"/>
    </source>
</evidence>
<evidence type="ECO:0008006" key="4">
    <source>
        <dbReference type="Google" id="ProtNLM"/>
    </source>
</evidence>
<name>A0A067CIB6_SAPPC</name>
<dbReference type="Proteomes" id="UP000030745">
    <property type="component" value="Unassembled WGS sequence"/>
</dbReference>
<keyword evidence="1" id="KW-0732">Signal</keyword>
<keyword evidence="3" id="KW-1185">Reference proteome</keyword>
<dbReference type="OrthoDB" id="64132at2759"/>
<feature type="signal peptide" evidence="1">
    <location>
        <begin position="1"/>
        <end position="16"/>
    </location>
</feature>
<dbReference type="VEuPathDB" id="FungiDB:SPRG_05808"/>
<evidence type="ECO:0000313" key="2">
    <source>
        <dbReference type="EMBL" id="KDO28935.1"/>
    </source>
</evidence>
<evidence type="ECO:0000313" key="3">
    <source>
        <dbReference type="Proteomes" id="UP000030745"/>
    </source>
</evidence>
<protein>
    <recommendedName>
        <fullName evidence="4">Secreted protein</fullName>
    </recommendedName>
</protein>
<dbReference type="PANTHER" id="PTHR33946">
    <property type="match status" value="1"/>
</dbReference>
<sequence>MVRTLLLLGLALGATAQSPSPAPTPSISNPPFTMTAVNTIQARVQSDAATWDETNKKFGLVLKQNTNTFEEKYRAAMDTVNTASVEGALFYVQTEGINKADSVNCLRKTNMSYIWFLNITIVQPTFAIAEYADNGGVIPEYGRFVAMDGGFCTPVKDTTPPLECLTYGGLSYNKNLGPWVGGEARKTHPKGNYADNYWFSFPNSCYTKRFEQKDDACRKVQKGGLCPLGKQPDGVTCTYSFDVLGYVRIDDLVGITSMKHSQTGQNYRDRVDFCKDSKVEYDFSNSYSDLTFWDKPLDVDANTNRTTQMLKFYNDLIKEGKGDYAHMKPLPSAEELAKTNPPCWKNSPMCAKAPNGCRRKLTAQVCEVCSSPADDCKKPGPTDAAAPTLNKQFQPALPTNAAGVTTVPRSISNNETLAPGAGGAGGVTTNAASSVSLVAASTLAVAALLLV</sequence>
<organism evidence="2 3">
    <name type="scientific">Saprolegnia parasitica (strain CBS 223.65)</name>
    <dbReference type="NCBI Taxonomy" id="695850"/>
    <lineage>
        <taxon>Eukaryota</taxon>
        <taxon>Sar</taxon>
        <taxon>Stramenopiles</taxon>
        <taxon>Oomycota</taxon>
        <taxon>Saprolegniomycetes</taxon>
        <taxon>Saprolegniales</taxon>
        <taxon>Saprolegniaceae</taxon>
        <taxon>Saprolegnia</taxon>
    </lineage>
</organism>
<dbReference type="EMBL" id="KK583209">
    <property type="protein sequence ID" value="KDO28935.1"/>
    <property type="molecule type" value="Genomic_DNA"/>
</dbReference>
<accession>A0A067CIB6</accession>
<dbReference type="OMA" id="YLQRDCI"/>
<dbReference type="GeneID" id="24128186"/>
<dbReference type="AlphaFoldDB" id="A0A067CIB6"/>
<dbReference type="PANTHER" id="PTHR33946:SF4">
    <property type="entry name" value="COAGULATION FACTOR XI"/>
    <property type="match status" value="1"/>
</dbReference>